<keyword evidence="2" id="KW-1185">Reference proteome</keyword>
<evidence type="ECO:0000313" key="1">
    <source>
        <dbReference type="EMBL" id="KAI0068013.1"/>
    </source>
</evidence>
<reference evidence="1" key="1">
    <citation type="submission" date="2021-03" db="EMBL/GenBank/DDBJ databases">
        <authorList>
            <consortium name="DOE Joint Genome Institute"/>
            <person name="Ahrendt S."/>
            <person name="Looney B.P."/>
            <person name="Miyauchi S."/>
            <person name="Morin E."/>
            <person name="Drula E."/>
            <person name="Courty P.E."/>
            <person name="Chicoki N."/>
            <person name="Fauchery L."/>
            <person name="Kohler A."/>
            <person name="Kuo A."/>
            <person name="Labutti K."/>
            <person name="Pangilinan J."/>
            <person name="Lipzen A."/>
            <person name="Riley R."/>
            <person name="Andreopoulos W."/>
            <person name="He G."/>
            <person name="Johnson J."/>
            <person name="Barry K.W."/>
            <person name="Grigoriev I.V."/>
            <person name="Nagy L."/>
            <person name="Hibbett D."/>
            <person name="Henrissat B."/>
            <person name="Matheny P.B."/>
            <person name="Labbe J."/>
            <person name="Martin F."/>
        </authorList>
    </citation>
    <scope>NUCLEOTIDE SEQUENCE</scope>
    <source>
        <strain evidence="1">HHB10654</strain>
    </source>
</reference>
<organism evidence="1 2">
    <name type="scientific">Artomyces pyxidatus</name>
    <dbReference type="NCBI Taxonomy" id="48021"/>
    <lineage>
        <taxon>Eukaryota</taxon>
        <taxon>Fungi</taxon>
        <taxon>Dikarya</taxon>
        <taxon>Basidiomycota</taxon>
        <taxon>Agaricomycotina</taxon>
        <taxon>Agaricomycetes</taxon>
        <taxon>Russulales</taxon>
        <taxon>Auriscalpiaceae</taxon>
        <taxon>Artomyces</taxon>
    </lineage>
</organism>
<dbReference type="EMBL" id="MU277188">
    <property type="protein sequence ID" value="KAI0068013.1"/>
    <property type="molecule type" value="Genomic_DNA"/>
</dbReference>
<evidence type="ECO:0000313" key="2">
    <source>
        <dbReference type="Proteomes" id="UP000814140"/>
    </source>
</evidence>
<proteinExistence type="predicted"/>
<comment type="caution">
    <text evidence="1">The sequence shown here is derived from an EMBL/GenBank/DDBJ whole genome shotgun (WGS) entry which is preliminary data.</text>
</comment>
<accession>A0ACB8THU2</accession>
<dbReference type="Proteomes" id="UP000814140">
    <property type="component" value="Unassembled WGS sequence"/>
</dbReference>
<protein>
    <submittedName>
        <fullName evidence="1">Uncharacterized protein</fullName>
    </submittedName>
</protein>
<gene>
    <name evidence="1" type="ORF">BV25DRAFT_1818366</name>
</gene>
<sequence length="107" mass="12199">MSEAPFVVFPVPAAVGQGQLSPRGSQPTKECQSAIARWGRANVRTSRTRCLTHLGVFISEMREPRHPSPRSPGRVMSEHRYVRYSWISEPVVRCRYDRSSLDLHRPP</sequence>
<name>A0ACB8THU2_9AGAM</name>
<reference evidence="1" key="2">
    <citation type="journal article" date="2022" name="New Phytol.">
        <title>Evolutionary transition to the ectomycorrhizal habit in the genomes of a hyperdiverse lineage of mushroom-forming fungi.</title>
        <authorList>
            <person name="Looney B."/>
            <person name="Miyauchi S."/>
            <person name="Morin E."/>
            <person name="Drula E."/>
            <person name="Courty P.E."/>
            <person name="Kohler A."/>
            <person name="Kuo A."/>
            <person name="LaButti K."/>
            <person name="Pangilinan J."/>
            <person name="Lipzen A."/>
            <person name="Riley R."/>
            <person name="Andreopoulos W."/>
            <person name="He G."/>
            <person name="Johnson J."/>
            <person name="Nolan M."/>
            <person name="Tritt A."/>
            <person name="Barry K.W."/>
            <person name="Grigoriev I.V."/>
            <person name="Nagy L.G."/>
            <person name="Hibbett D."/>
            <person name="Henrissat B."/>
            <person name="Matheny P.B."/>
            <person name="Labbe J."/>
            <person name="Martin F.M."/>
        </authorList>
    </citation>
    <scope>NUCLEOTIDE SEQUENCE</scope>
    <source>
        <strain evidence="1">HHB10654</strain>
    </source>
</reference>